<dbReference type="InterPro" id="IPR050482">
    <property type="entry name" value="Sensor_HK_TwoCompSys"/>
</dbReference>
<evidence type="ECO:0000256" key="3">
    <source>
        <dbReference type="ARBA" id="ARBA00022679"/>
    </source>
</evidence>
<dbReference type="SUPFAM" id="SSF55874">
    <property type="entry name" value="ATPase domain of HSP90 chaperone/DNA topoisomerase II/histidine kinase"/>
    <property type="match status" value="1"/>
</dbReference>
<evidence type="ECO:0000256" key="6">
    <source>
        <dbReference type="SAM" id="Coils"/>
    </source>
</evidence>
<evidence type="ECO:0000256" key="2">
    <source>
        <dbReference type="ARBA" id="ARBA00012438"/>
    </source>
</evidence>
<evidence type="ECO:0000313" key="10">
    <source>
        <dbReference type="EMBL" id="SHI84377.1"/>
    </source>
</evidence>
<feature type="coiled-coil region" evidence="6">
    <location>
        <begin position="40"/>
        <end position="81"/>
    </location>
</feature>
<keyword evidence="5" id="KW-0902">Two-component regulatory system</keyword>
<dbReference type="Gene3D" id="1.20.5.1930">
    <property type="match status" value="1"/>
</dbReference>
<evidence type="ECO:0000313" key="11">
    <source>
        <dbReference type="Proteomes" id="UP000191240"/>
    </source>
</evidence>
<dbReference type="InterPro" id="IPR036890">
    <property type="entry name" value="HATPase_C_sf"/>
</dbReference>
<dbReference type="Pfam" id="PF05384">
    <property type="entry name" value="DegS"/>
    <property type="match status" value="1"/>
</dbReference>
<dbReference type="RefSeq" id="WP_143254888.1">
    <property type="nucleotide sequence ID" value="NZ_FQYW01000015.1"/>
</dbReference>
<evidence type="ECO:0000256" key="1">
    <source>
        <dbReference type="ARBA" id="ARBA00000085"/>
    </source>
</evidence>
<feature type="domain" description="Signal transduction histidine kinase subgroup 3 dimerisation and phosphoacceptor" evidence="9">
    <location>
        <begin position="187"/>
        <end position="254"/>
    </location>
</feature>
<dbReference type="Pfam" id="PF02518">
    <property type="entry name" value="HATPase_c"/>
    <property type="match status" value="1"/>
</dbReference>
<comment type="catalytic activity">
    <reaction evidence="1">
        <text>ATP + protein L-histidine = ADP + protein N-phospho-L-histidine.</text>
        <dbReference type="EC" id="2.7.13.3"/>
    </reaction>
</comment>
<evidence type="ECO:0000259" key="9">
    <source>
        <dbReference type="Pfam" id="PF07730"/>
    </source>
</evidence>
<evidence type="ECO:0000256" key="5">
    <source>
        <dbReference type="ARBA" id="ARBA00023012"/>
    </source>
</evidence>
<organism evidence="10 11">
    <name type="scientific">Anaerovibrio lipolyticus DSM 3074</name>
    <dbReference type="NCBI Taxonomy" id="1120997"/>
    <lineage>
        <taxon>Bacteria</taxon>
        <taxon>Bacillati</taxon>
        <taxon>Bacillota</taxon>
        <taxon>Negativicutes</taxon>
        <taxon>Selenomonadales</taxon>
        <taxon>Selenomonadaceae</taxon>
        <taxon>Anaerovibrio</taxon>
    </lineage>
</organism>
<dbReference type="InterPro" id="IPR008595">
    <property type="entry name" value="DegS"/>
</dbReference>
<dbReference type="PANTHER" id="PTHR24421:SF55">
    <property type="entry name" value="SENSOR HISTIDINE KINASE YDFH"/>
    <property type="match status" value="1"/>
</dbReference>
<dbReference type="GO" id="GO:0000155">
    <property type="term" value="F:phosphorelay sensor kinase activity"/>
    <property type="evidence" value="ECO:0007669"/>
    <property type="project" value="InterPro"/>
</dbReference>
<dbReference type="Proteomes" id="UP000191240">
    <property type="component" value="Unassembled WGS sequence"/>
</dbReference>
<evidence type="ECO:0000259" key="7">
    <source>
        <dbReference type="Pfam" id="PF02518"/>
    </source>
</evidence>
<evidence type="ECO:0000256" key="4">
    <source>
        <dbReference type="ARBA" id="ARBA00022777"/>
    </source>
</evidence>
<accession>A0A1M6EFS5</accession>
<gene>
    <name evidence="10" type="ORF">SAMN02745671_01873</name>
</gene>
<evidence type="ECO:0000259" key="8">
    <source>
        <dbReference type="Pfam" id="PF05384"/>
    </source>
</evidence>
<dbReference type="InterPro" id="IPR003594">
    <property type="entry name" value="HATPase_dom"/>
</dbReference>
<feature type="domain" description="Sensor DegS" evidence="8">
    <location>
        <begin position="22"/>
        <end position="177"/>
    </location>
</feature>
<dbReference type="Gene3D" id="3.30.565.10">
    <property type="entry name" value="Histidine kinase-like ATPase, C-terminal domain"/>
    <property type="match status" value="1"/>
</dbReference>
<keyword evidence="3" id="KW-0808">Transferase</keyword>
<dbReference type="GO" id="GO:0016020">
    <property type="term" value="C:membrane"/>
    <property type="evidence" value="ECO:0007669"/>
    <property type="project" value="InterPro"/>
</dbReference>
<proteinExistence type="predicted"/>
<dbReference type="EC" id="2.7.13.3" evidence="2"/>
<dbReference type="OrthoDB" id="9781904at2"/>
<sequence length="395" mass="45337">MNIDLSMDVDDGQGERLLRDAFKQSIESMEGSKGQIFEIYENTKEDVESTRKMLLELKEQTRKLQDEVDELVRQEQKEKQKLVQVSGNFSNYSEDRIRASYEAVKTVQVKLAIAKEKEYQTRRQRDRLELRLYSMEKTLHMAETLATKLGSVIGYLTSQLSDVVTQMEIVSKNKFLGMQIIKAQENERLRVSREIHDGPAQEMVNLIYQASVAERLVDTRPNEAKANLQELRRQIRTCLADVRQIIFDMRPMTLDDLGLIPALRQLTKKLGEREVLNADLQIDGKEYKFDNHVEVTIFRIVQEALNNVHRHAGTDHASVRMLYTADHLAIMVSDQGKGFDVDELAEERRNPSGDGHFGVIGMEERARIIGATISIAFELGKGTRVNIKMPYPQPR</sequence>
<feature type="domain" description="Histidine kinase/HSP90-like ATPase" evidence="7">
    <location>
        <begin position="294"/>
        <end position="392"/>
    </location>
</feature>
<dbReference type="EMBL" id="FQYW01000015">
    <property type="protein sequence ID" value="SHI84377.1"/>
    <property type="molecule type" value="Genomic_DNA"/>
</dbReference>
<dbReference type="CDD" id="cd16917">
    <property type="entry name" value="HATPase_UhpB-NarQ-NarX-like"/>
    <property type="match status" value="1"/>
</dbReference>
<protein>
    <recommendedName>
        <fullName evidence="2">histidine kinase</fullName>
        <ecNumber evidence="2">2.7.13.3</ecNumber>
    </recommendedName>
</protein>
<keyword evidence="6" id="KW-0175">Coiled coil</keyword>
<dbReference type="Pfam" id="PF07730">
    <property type="entry name" value="HisKA_3"/>
    <property type="match status" value="1"/>
</dbReference>
<keyword evidence="4 10" id="KW-0418">Kinase</keyword>
<dbReference type="InterPro" id="IPR011712">
    <property type="entry name" value="Sig_transdc_His_kin_sub3_dim/P"/>
</dbReference>
<reference evidence="10 11" key="1">
    <citation type="submission" date="2016-11" db="EMBL/GenBank/DDBJ databases">
        <authorList>
            <person name="Jaros S."/>
            <person name="Januszkiewicz K."/>
            <person name="Wedrychowicz H."/>
        </authorList>
    </citation>
    <scope>NUCLEOTIDE SEQUENCE [LARGE SCALE GENOMIC DNA]</scope>
    <source>
        <strain evidence="10 11">DSM 3074</strain>
    </source>
</reference>
<dbReference type="GO" id="GO:0046983">
    <property type="term" value="F:protein dimerization activity"/>
    <property type="evidence" value="ECO:0007669"/>
    <property type="project" value="InterPro"/>
</dbReference>
<dbReference type="AlphaFoldDB" id="A0A1M6EFS5"/>
<dbReference type="PANTHER" id="PTHR24421">
    <property type="entry name" value="NITRATE/NITRITE SENSOR PROTEIN NARX-RELATED"/>
    <property type="match status" value="1"/>
</dbReference>
<name>A0A1M6EFS5_9FIRM</name>